<reference evidence="3" key="1">
    <citation type="submission" date="2018-02" db="EMBL/GenBank/DDBJ databases">
        <title>Genome sequencing of Solimonas sp. HR-BB.</title>
        <authorList>
            <person name="Lee Y."/>
            <person name="Jeon C.O."/>
        </authorList>
    </citation>
    <scope>NUCLEOTIDE SEQUENCE [LARGE SCALE GENOMIC DNA]</scope>
    <source>
        <strain evidence="3">HR-U</strain>
    </source>
</reference>
<keyword evidence="3" id="KW-1185">Reference proteome</keyword>
<keyword evidence="1" id="KW-0175">Coiled coil</keyword>
<evidence type="ECO:0000256" key="1">
    <source>
        <dbReference type="SAM" id="Coils"/>
    </source>
</evidence>
<protein>
    <submittedName>
        <fullName evidence="2">Uncharacterized protein</fullName>
    </submittedName>
</protein>
<dbReference type="AlphaFoldDB" id="A0A2S7IH48"/>
<name>A0A2S7IH48_9BACT</name>
<dbReference type="EMBL" id="PTRA01000005">
    <property type="protein sequence ID" value="PQA55011.1"/>
    <property type="molecule type" value="Genomic_DNA"/>
</dbReference>
<accession>A0A2S7IH48</accession>
<sequence length="100" mass="11420">MPRLSKEGFKHNAKIFEKTCQWCGTPFFASRSTAKFCSSTCRAYSHQADTLDTAAPWQETERTVDALLHQIAFLKSQIESLSRDNLQLRQALEKQNQPEA</sequence>
<evidence type="ECO:0000313" key="2">
    <source>
        <dbReference type="EMBL" id="PQA55011.1"/>
    </source>
</evidence>
<comment type="caution">
    <text evidence="2">The sequence shown here is derived from an EMBL/GenBank/DDBJ whole genome shotgun (WGS) entry which is preliminary data.</text>
</comment>
<dbReference type="RefSeq" id="WP_104715330.1">
    <property type="nucleotide sequence ID" value="NZ_PTRA01000005.1"/>
</dbReference>
<gene>
    <name evidence="2" type="ORF">C5O19_20930</name>
</gene>
<feature type="coiled-coil region" evidence="1">
    <location>
        <begin position="64"/>
        <end position="91"/>
    </location>
</feature>
<proteinExistence type="predicted"/>
<evidence type="ECO:0000313" key="3">
    <source>
        <dbReference type="Proteomes" id="UP000239590"/>
    </source>
</evidence>
<organism evidence="2 3">
    <name type="scientific">Siphonobacter curvatus</name>
    <dbReference type="NCBI Taxonomy" id="2094562"/>
    <lineage>
        <taxon>Bacteria</taxon>
        <taxon>Pseudomonadati</taxon>
        <taxon>Bacteroidota</taxon>
        <taxon>Cytophagia</taxon>
        <taxon>Cytophagales</taxon>
        <taxon>Cytophagaceae</taxon>
        <taxon>Siphonobacter</taxon>
    </lineage>
</organism>
<dbReference type="Proteomes" id="UP000239590">
    <property type="component" value="Unassembled WGS sequence"/>
</dbReference>
<dbReference type="OrthoDB" id="1003442at2"/>